<evidence type="ECO:0000313" key="6">
    <source>
        <dbReference type="EMBL" id="KAK3256652.1"/>
    </source>
</evidence>
<dbReference type="Gene3D" id="3.40.50.200">
    <property type="entry name" value="Peptidase S8/S53 domain"/>
    <property type="match status" value="1"/>
</dbReference>
<comment type="similarity">
    <text evidence="1 4">Belongs to the peptidase S8 family.</text>
</comment>
<dbReference type="PANTHER" id="PTHR43806:SF14">
    <property type="entry name" value="TRIPEPTIDYL-PEPTIDASE 2"/>
    <property type="match status" value="1"/>
</dbReference>
<reference evidence="6 7" key="1">
    <citation type="journal article" date="2015" name="Genome Biol. Evol.">
        <title>Comparative Genomics of a Bacterivorous Green Alga Reveals Evolutionary Causalities and Consequences of Phago-Mixotrophic Mode of Nutrition.</title>
        <authorList>
            <person name="Burns J.A."/>
            <person name="Paasch A."/>
            <person name="Narechania A."/>
            <person name="Kim E."/>
        </authorList>
    </citation>
    <scope>NUCLEOTIDE SEQUENCE [LARGE SCALE GENOMIC DNA]</scope>
    <source>
        <strain evidence="6 7">PLY_AMNH</strain>
    </source>
</reference>
<feature type="domain" description="Peptidase S8/S53" evidence="5">
    <location>
        <begin position="167"/>
        <end position="280"/>
    </location>
</feature>
<dbReference type="Gene3D" id="2.20.25.690">
    <property type="match status" value="2"/>
</dbReference>
<evidence type="ECO:0000259" key="5">
    <source>
        <dbReference type="Pfam" id="PF00082"/>
    </source>
</evidence>
<evidence type="ECO:0000256" key="3">
    <source>
        <dbReference type="ARBA" id="ARBA00022825"/>
    </source>
</evidence>
<keyword evidence="3" id="KW-0720">Serine protease</keyword>
<dbReference type="Pfam" id="PF00082">
    <property type="entry name" value="Peptidase_S8"/>
    <property type="match status" value="1"/>
</dbReference>
<dbReference type="InterPro" id="IPR050131">
    <property type="entry name" value="Peptidase_S8_subtilisin-like"/>
</dbReference>
<dbReference type="GO" id="GO:0005829">
    <property type="term" value="C:cytosol"/>
    <property type="evidence" value="ECO:0007669"/>
    <property type="project" value="TreeGrafter"/>
</dbReference>
<accession>A0AAE0KQ64</accession>
<dbReference type="GO" id="GO:0008240">
    <property type="term" value="F:tripeptidyl-peptidase activity"/>
    <property type="evidence" value="ECO:0007669"/>
    <property type="project" value="TreeGrafter"/>
</dbReference>
<proteinExistence type="inferred from homology"/>
<dbReference type="InterPro" id="IPR000209">
    <property type="entry name" value="Peptidase_S8/S53_dom"/>
</dbReference>
<comment type="caution">
    <text evidence="6">The sequence shown here is derived from an EMBL/GenBank/DDBJ whole genome shotgun (WGS) entry which is preliminary data.</text>
</comment>
<dbReference type="PANTHER" id="PTHR43806">
    <property type="entry name" value="PEPTIDASE S8"/>
    <property type="match status" value="1"/>
</dbReference>
<keyword evidence="2" id="KW-0645">Protease</keyword>
<keyword evidence="7" id="KW-1185">Reference proteome</keyword>
<feature type="non-terminal residue" evidence="6">
    <location>
        <position position="1"/>
    </location>
</feature>
<dbReference type="AlphaFoldDB" id="A0AAE0KQ64"/>
<dbReference type="PROSITE" id="PS51892">
    <property type="entry name" value="SUBTILASE"/>
    <property type="match status" value="1"/>
</dbReference>
<evidence type="ECO:0000313" key="7">
    <source>
        <dbReference type="Proteomes" id="UP001190700"/>
    </source>
</evidence>
<dbReference type="GO" id="GO:0006508">
    <property type="term" value="P:proteolysis"/>
    <property type="evidence" value="ECO:0007669"/>
    <property type="project" value="UniProtKB-KW"/>
</dbReference>
<gene>
    <name evidence="6" type="ORF">CYMTET_34221</name>
</gene>
<dbReference type="SUPFAM" id="SSF52743">
    <property type="entry name" value="Subtilisin-like"/>
    <property type="match status" value="1"/>
</dbReference>
<protein>
    <submittedName>
        <fullName evidence="6">Tripeptidyl-peptidase II Tpp2</fullName>
    </submittedName>
</protein>
<dbReference type="InterPro" id="IPR036852">
    <property type="entry name" value="Peptidase_S8/S53_dom_sf"/>
</dbReference>
<comment type="caution">
    <text evidence="4">Lacks conserved residue(s) required for the propagation of feature annotation.</text>
</comment>
<sequence>LSGRRLKLNDSWTNPSQEWRVGMKRVYELFTDPLVKRMKMERRKDWDRRHREVVTTAVEALAAFDVATPSPKDAQKKERLELENRIKVLKELAETYEDPSPMLDCVVWHDGSKWRAAIDSSELYTGRPQIEGSTGGQLAACKALADFDVEREYGTFSPWDACNYGIHVYDEGKVLSIITDSSPHGTHVAGITAAYHPEDPDLNGVAPGAQIISCKIGDSRLDGMESGVGCTRAIIAVIRHKCHLINMSYGEPAAVPNKGRFIDLANEVVHKHNAIFVSSAVRPASASLPLAPTF</sequence>
<dbReference type="EMBL" id="LGRX02021454">
    <property type="protein sequence ID" value="KAK3256652.1"/>
    <property type="molecule type" value="Genomic_DNA"/>
</dbReference>
<dbReference type="Proteomes" id="UP001190700">
    <property type="component" value="Unassembled WGS sequence"/>
</dbReference>
<organism evidence="6 7">
    <name type="scientific">Cymbomonas tetramitiformis</name>
    <dbReference type="NCBI Taxonomy" id="36881"/>
    <lineage>
        <taxon>Eukaryota</taxon>
        <taxon>Viridiplantae</taxon>
        <taxon>Chlorophyta</taxon>
        <taxon>Pyramimonadophyceae</taxon>
        <taxon>Pyramimonadales</taxon>
        <taxon>Pyramimonadaceae</taxon>
        <taxon>Cymbomonas</taxon>
    </lineage>
</organism>
<name>A0AAE0KQ64_9CHLO</name>
<evidence type="ECO:0000256" key="2">
    <source>
        <dbReference type="ARBA" id="ARBA00022670"/>
    </source>
</evidence>
<dbReference type="GO" id="GO:0004252">
    <property type="term" value="F:serine-type endopeptidase activity"/>
    <property type="evidence" value="ECO:0007669"/>
    <property type="project" value="InterPro"/>
</dbReference>
<keyword evidence="3" id="KW-0378">Hydrolase</keyword>
<evidence type="ECO:0000256" key="1">
    <source>
        <dbReference type="ARBA" id="ARBA00011073"/>
    </source>
</evidence>
<evidence type="ECO:0000256" key="4">
    <source>
        <dbReference type="PROSITE-ProRule" id="PRU01240"/>
    </source>
</evidence>